<sequence length="583" mass="64962">MEEGRQNAARGPLGDRNGGPADLNLPRDSAELDIIRIIGQHLRSLGLQRTAHALAEESGLSLDHPLATTLQKHVMDGELDYALFDVEELEPNLLGSNAKLKMHFLLLEQKFFELLARNKTLEALNCLRQQLSPLRHNLPRVHELSSYLMITGSNPVLDSFRQDLGETRLKLVERLQKFLPASIMLPPKRLRSLLAKAQYYQIDRCPLHNLEVGEESDSAREDLRADVSLLTDHICDRSTFPCTTAQILSEHSDEVWICVWSHSGLRLATGSKDSTVILWDLCPRTLKLSVRHTLEGHTYGITCISWSPDDSLLLVCGTEDSPDVWMWDTLNGTLRLKMSYSADDSLTACGWQLPVRGSNTFTFLVGGGRGQFYFCDFDGNIVDSWEGIRIVSLRCLADGKTVLAADNHRRIRKYCTDDMQEEHFVSENYAIMSFAVDKAGRQIVLNLIGQGLHLWDIQTKSLVRRFRGVVQGHYTIHSCFGGIGDNFIASGSEDHKVYIFNRAKETPVEVLTGHTRTVNCVAWNPHFPQLLVSASDDGTLRLWGPDTECDTAAPALNVSIESSSSMGGDTSAADTSGKQSKCL</sequence>
<feature type="repeat" description="WD" evidence="5">
    <location>
        <begin position="511"/>
        <end position="543"/>
    </location>
</feature>
<dbReference type="FunCoup" id="A0A1V9XV18">
    <property type="interactions" value="1185"/>
</dbReference>
<dbReference type="InterPro" id="IPR051350">
    <property type="entry name" value="WD_repeat-ST_regulator"/>
</dbReference>
<dbReference type="PROSITE" id="PS50294">
    <property type="entry name" value="WD_REPEATS_REGION"/>
    <property type="match status" value="3"/>
</dbReference>
<proteinExistence type="predicted"/>
<feature type="region of interest" description="Disordered" evidence="6">
    <location>
        <begin position="560"/>
        <end position="583"/>
    </location>
</feature>
<dbReference type="InterPro" id="IPR015943">
    <property type="entry name" value="WD40/YVTN_repeat-like_dom_sf"/>
</dbReference>
<dbReference type="SMART" id="SM00320">
    <property type="entry name" value="WD40"/>
    <property type="match status" value="4"/>
</dbReference>
<dbReference type="FunFam" id="2.130.10.10:FF:000087">
    <property type="entry name" value="WD repeat-containing protein 26 homolog"/>
    <property type="match status" value="1"/>
</dbReference>
<dbReference type="PROSITE" id="PS50897">
    <property type="entry name" value="CTLH"/>
    <property type="match status" value="1"/>
</dbReference>
<evidence type="ECO:0000259" key="7">
    <source>
        <dbReference type="PROSITE" id="PS50897"/>
    </source>
</evidence>
<dbReference type="InterPro" id="IPR001680">
    <property type="entry name" value="WD40_rpt"/>
</dbReference>
<feature type="repeat" description="WD" evidence="5">
    <location>
        <begin position="294"/>
        <end position="325"/>
    </location>
</feature>
<dbReference type="Proteomes" id="UP000192247">
    <property type="component" value="Unassembled WGS sequence"/>
</dbReference>
<dbReference type="Pfam" id="PF10607">
    <property type="entry name" value="CTLH"/>
    <property type="match status" value="1"/>
</dbReference>
<keyword evidence="9" id="KW-1185">Reference proteome</keyword>
<keyword evidence="4" id="KW-0677">Repeat</keyword>
<evidence type="ECO:0000256" key="3">
    <source>
        <dbReference type="ARBA" id="ARBA00022574"/>
    </source>
</evidence>
<organism evidence="8 9">
    <name type="scientific">Tropilaelaps mercedesae</name>
    <dbReference type="NCBI Taxonomy" id="418985"/>
    <lineage>
        <taxon>Eukaryota</taxon>
        <taxon>Metazoa</taxon>
        <taxon>Ecdysozoa</taxon>
        <taxon>Arthropoda</taxon>
        <taxon>Chelicerata</taxon>
        <taxon>Arachnida</taxon>
        <taxon>Acari</taxon>
        <taxon>Parasitiformes</taxon>
        <taxon>Mesostigmata</taxon>
        <taxon>Gamasina</taxon>
        <taxon>Dermanyssoidea</taxon>
        <taxon>Laelapidae</taxon>
        <taxon>Tropilaelaps</taxon>
    </lineage>
</organism>
<dbReference type="InterPro" id="IPR006594">
    <property type="entry name" value="LisH"/>
</dbReference>
<dbReference type="GO" id="GO:0043161">
    <property type="term" value="P:proteasome-mediated ubiquitin-dependent protein catabolic process"/>
    <property type="evidence" value="ECO:0007669"/>
    <property type="project" value="TreeGrafter"/>
</dbReference>
<keyword evidence="3 5" id="KW-0853">WD repeat</keyword>
<dbReference type="PANTHER" id="PTHR22838:SF0">
    <property type="entry name" value="WD REPEAT-CONTAINING PROTEIN 26"/>
    <property type="match status" value="1"/>
</dbReference>
<dbReference type="GO" id="GO:0005737">
    <property type="term" value="C:cytoplasm"/>
    <property type="evidence" value="ECO:0007669"/>
    <property type="project" value="UniProtKB-SubCell"/>
</dbReference>
<dbReference type="SMART" id="SM00668">
    <property type="entry name" value="CTLH"/>
    <property type="match status" value="1"/>
</dbReference>
<evidence type="ECO:0000313" key="9">
    <source>
        <dbReference type="Proteomes" id="UP000192247"/>
    </source>
</evidence>
<evidence type="ECO:0000256" key="1">
    <source>
        <dbReference type="ARBA" id="ARBA00004496"/>
    </source>
</evidence>
<comment type="subcellular location">
    <subcellularLocation>
        <location evidence="1">Cytoplasm</location>
    </subcellularLocation>
</comment>
<dbReference type="SMART" id="SM00667">
    <property type="entry name" value="LisH"/>
    <property type="match status" value="1"/>
</dbReference>
<dbReference type="STRING" id="418985.A0A1V9XV18"/>
<comment type="caution">
    <text evidence="8">The sequence shown here is derived from an EMBL/GenBank/DDBJ whole genome shotgun (WGS) entry which is preliminary data.</text>
</comment>
<dbReference type="GO" id="GO:0034657">
    <property type="term" value="C:GID complex"/>
    <property type="evidence" value="ECO:0007669"/>
    <property type="project" value="TreeGrafter"/>
</dbReference>
<dbReference type="PROSITE" id="PS00678">
    <property type="entry name" value="WD_REPEATS_1"/>
    <property type="match status" value="1"/>
</dbReference>
<feature type="repeat" description="WD" evidence="5">
    <location>
        <begin position="248"/>
        <end position="281"/>
    </location>
</feature>
<evidence type="ECO:0000313" key="8">
    <source>
        <dbReference type="EMBL" id="OQR77272.1"/>
    </source>
</evidence>
<dbReference type="InterPro" id="IPR036322">
    <property type="entry name" value="WD40_repeat_dom_sf"/>
</dbReference>
<dbReference type="InterPro" id="IPR024964">
    <property type="entry name" value="CTLH/CRA"/>
</dbReference>
<dbReference type="PANTHER" id="PTHR22838">
    <property type="entry name" value="WD REPEAT PROTEIN 26-RELATED"/>
    <property type="match status" value="1"/>
</dbReference>
<accession>A0A1V9XV18</accession>
<evidence type="ECO:0000256" key="2">
    <source>
        <dbReference type="ARBA" id="ARBA00022490"/>
    </source>
</evidence>
<protein>
    <submittedName>
        <fullName evidence="8">WD repeat-containing protein 26-like</fullName>
    </submittedName>
</protein>
<dbReference type="Pfam" id="PF00400">
    <property type="entry name" value="WD40"/>
    <property type="match status" value="3"/>
</dbReference>
<dbReference type="Pfam" id="PF23627">
    <property type="entry name" value="LisH_WDR26"/>
    <property type="match status" value="1"/>
</dbReference>
<dbReference type="InParanoid" id="A0A1V9XV18"/>
<name>A0A1V9XV18_9ACAR</name>
<dbReference type="OrthoDB" id="972532at2759"/>
<gene>
    <name evidence="8" type="ORF">BIW11_00461</name>
</gene>
<dbReference type="AlphaFoldDB" id="A0A1V9XV18"/>
<dbReference type="PROSITE" id="PS50896">
    <property type="entry name" value="LISH"/>
    <property type="match status" value="1"/>
</dbReference>
<reference evidence="8 9" key="1">
    <citation type="journal article" date="2017" name="Gigascience">
        <title>Draft genome of the honey bee ectoparasitic mite, Tropilaelaps mercedesae, is shaped by the parasitic life history.</title>
        <authorList>
            <person name="Dong X."/>
            <person name="Armstrong S.D."/>
            <person name="Xia D."/>
            <person name="Makepeace B.L."/>
            <person name="Darby A.C."/>
            <person name="Kadowaki T."/>
        </authorList>
    </citation>
    <scope>NUCLEOTIDE SEQUENCE [LARGE SCALE GENOMIC DNA]</scope>
    <source>
        <strain evidence="8">Wuxi-XJTLU</strain>
    </source>
</reference>
<dbReference type="PROSITE" id="PS50082">
    <property type="entry name" value="WD_REPEATS_2"/>
    <property type="match status" value="3"/>
</dbReference>
<evidence type="ECO:0000256" key="6">
    <source>
        <dbReference type="SAM" id="MobiDB-lite"/>
    </source>
</evidence>
<dbReference type="EMBL" id="MNPL01003755">
    <property type="protein sequence ID" value="OQR77272.1"/>
    <property type="molecule type" value="Genomic_DNA"/>
</dbReference>
<dbReference type="Gene3D" id="2.130.10.10">
    <property type="entry name" value="YVTN repeat-like/Quinoprotein amine dehydrogenase"/>
    <property type="match status" value="2"/>
</dbReference>
<dbReference type="SUPFAM" id="SSF50978">
    <property type="entry name" value="WD40 repeat-like"/>
    <property type="match status" value="1"/>
</dbReference>
<evidence type="ECO:0000256" key="5">
    <source>
        <dbReference type="PROSITE-ProRule" id="PRU00221"/>
    </source>
</evidence>
<dbReference type="InterPro" id="IPR019775">
    <property type="entry name" value="WD40_repeat_CS"/>
</dbReference>
<feature type="region of interest" description="Disordered" evidence="6">
    <location>
        <begin position="1"/>
        <end position="22"/>
    </location>
</feature>
<dbReference type="InterPro" id="IPR006595">
    <property type="entry name" value="CTLH_C"/>
</dbReference>
<keyword evidence="2" id="KW-0963">Cytoplasm</keyword>
<evidence type="ECO:0000256" key="4">
    <source>
        <dbReference type="ARBA" id="ARBA00022737"/>
    </source>
</evidence>
<feature type="domain" description="CTLH" evidence="7">
    <location>
        <begin position="70"/>
        <end position="122"/>
    </location>
</feature>